<proteinExistence type="predicted"/>
<accession>A0A0A9G3T8</accession>
<name>A0A0A9G3T8_ARUDO</name>
<organism evidence="1">
    <name type="scientific">Arundo donax</name>
    <name type="common">Giant reed</name>
    <name type="synonym">Donax arundinaceus</name>
    <dbReference type="NCBI Taxonomy" id="35708"/>
    <lineage>
        <taxon>Eukaryota</taxon>
        <taxon>Viridiplantae</taxon>
        <taxon>Streptophyta</taxon>
        <taxon>Embryophyta</taxon>
        <taxon>Tracheophyta</taxon>
        <taxon>Spermatophyta</taxon>
        <taxon>Magnoliopsida</taxon>
        <taxon>Liliopsida</taxon>
        <taxon>Poales</taxon>
        <taxon>Poaceae</taxon>
        <taxon>PACMAD clade</taxon>
        <taxon>Arundinoideae</taxon>
        <taxon>Arundineae</taxon>
        <taxon>Arundo</taxon>
    </lineage>
</organism>
<reference evidence="1" key="2">
    <citation type="journal article" date="2015" name="Data Brief">
        <title>Shoot transcriptome of the giant reed, Arundo donax.</title>
        <authorList>
            <person name="Barrero R.A."/>
            <person name="Guerrero F.D."/>
            <person name="Moolhuijzen P."/>
            <person name="Goolsby J.A."/>
            <person name="Tidwell J."/>
            <person name="Bellgard S.E."/>
            <person name="Bellgard M.I."/>
        </authorList>
    </citation>
    <scope>NUCLEOTIDE SEQUENCE</scope>
    <source>
        <tissue evidence="1">Shoot tissue taken approximately 20 cm above the soil surface</tissue>
    </source>
</reference>
<protein>
    <submittedName>
        <fullName evidence="1">Uncharacterized protein</fullName>
    </submittedName>
</protein>
<dbReference type="AlphaFoldDB" id="A0A0A9G3T8"/>
<evidence type="ECO:0000313" key="1">
    <source>
        <dbReference type="EMBL" id="JAE19760.1"/>
    </source>
</evidence>
<reference evidence="1" key="1">
    <citation type="submission" date="2014-09" db="EMBL/GenBank/DDBJ databases">
        <authorList>
            <person name="Magalhaes I.L.F."/>
            <person name="Oliveira U."/>
            <person name="Santos F.R."/>
            <person name="Vidigal T.H.D.A."/>
            <person name="Brescovit A.D."/>
            <person name="Santos A.J."/>
        </authorList>
    </citation>
    <scope>NUCLEOTIDE SEQUENCE</scope>
    <source>
        <tissue evidence="1">Shoot tissue taken approximately 20 cm above the soil surface</tissue>
    </source>
</reference>
<dbReference type="EMBL" id="GBRH01178136">
    <property type="protein sequence ID" value="JAE19760.1"/>
    <property type="molecule type" value="Transcribed_RNA"/>
</dbReference>
<sequence>MLGGFHICIRLFYSYGVYMQGFYLLTLVTCCHFEIFCCLRKCNIVKRGMLDSPFSICTYIFYFTCSWQSNECTYFILQAVGNQMRSVFGSFNEAKRYWVPPRKM</sequence>